<name>A0AAP0NY94_9MAGN</name>
<comment type="caution">
    <text evidence="1">The sequence shown here is derived from an EMBL/GenBank/DDBJ whole genome shotgun (WGS) entry which is preliminary data.</text>
</comment>
<sequence>MLGGEKAEEGGEKQRRRGGGILPKFVVLTEVSIIWRPSSDNSTSLLKGAWIQAAKELDVEIADVGAGENESALYGATKRPLRIRNAKAVLATKVAH</sequence>
<dbReference type="AlphaFoldDB" id="A0AAP0NY94"/>
<protein>
    <submittedName>
        <fullName evidence="1">Uncharacterized protein</fullName>
    </submittedName>
</protein>
<organism evidence="1 2">
    <name type="scientific">Stephania yunnanensis</name>
    <dbReference type="NCBI Taxonomy" id="152371"/>
    <lineage>
        <taxon>Eukaryota</taxon>
        <taxon>Viridiplantae</taxon>
        <taxon>Streptophyta</taxon>
        <taxon>Embryophyta</taxon>
        <taxon>Tracheophyta</taxon>
        <taxon>Spermatophyta</taxon>
        <taxon>Magnoliopsida</taxon>
        <taxon>Ranunculales</taxon>
        <taxon>Menispermaceae</taxon>
        <taxon>Menispermoideae</taxon>
        <taxon>Cissampelideae</taxon>
        <taxon>Stephania</taxon>
    </lineage>
</organism>
<proteinExistence type="predicted"/>
<evidence type="ECO:0000313" key="1">
    <source>
        <dbReference type="EMBL" id="KAK9122140.1"/>
    </source>
</evidence>
<gene>
    <name evidence="1" type="ORF">Syun_019757</name>
</gene>
<evidence type="ECO:0000313" key="2">
    <source>
        <dbReference type="Proteomes" id="UP001420932"/>
    </source>
</evidence>
<accession>A0AAP0NY94</accession>
<dbReference type="Proteomes" id="UP001420932">
    <property type="component" value="Unassembled WGS sequence"/>
</dbReference>
<reference evidence="1 2" key="1">
    <citation type="submission" date="2024-01" db="EMBL/GenBank/DDBJ databases">
        <title>Genome assemblies of Stephania.</title>
        <authorList>
            <person name="Yang L."/>
        </authorList>
    </citation>
    <scope>NUCLEOTIDE SEQUENCE [LARGE SCALE GENOMIC DNA]</scope>
    <source>
        <strain evidence="1">YNDBR</strain>
        <tissue evidence="1">Leaf</tissue>
    </source>
</reference>
<dbReference type="EMBL" id="JBBNAF010000008">
    <property type="protein sequence ID" value="KAK9122140.1"/>
    <property type="molecule type" value="Genomic_DNA"/>
</dbReference>
<keyword evidence="2" id="KW-1185">Reference proteome</keyword>